<evidence type="ECO:0000313" key="4">
    <source>
        <dbReference type="Proteomes" id="UP001239445"/>
    </source>
</evidence>
<feature type="compositionally biased region" description="Acidic residues" evidence="2">
    <location>
        <begin position="452"/>
        <end position="461"/>
    </location>
</feature>
<evidence type="ECO:0000313" key="3">
    <source>
        <dbReference type="EMBL" id="KAK1761074.1"/>
    </source>
</evidence>
<reference evidence="3" key="1">
    <citation type="submission" date="2023-06" db="EMBL/GenBank/DDBJ databases">
        <title>Genome-scale phylogeny and comparative genomics of the fungal order Sordariales.</title>
        <authorList>
            <consortium name="Lawrence Berkeley National Laboratory"/>
            <person name="Hensen N."/>
            <person name="Bonometti L."/>
            <person name="Westerberg I."/>
            <person name="Brannstrom I.O."/>
            <person name="Guillou S."/>
            <person name="Cros-Aarteil S."/>
            <person name="Calhoun S."/>
            <person name="Haridas S."/>
            <person name="Kuo A."/>
            <person name="Mondo S."/>
            <person name="Pangilinan J."/>
            <person name="Riley R."/>
            <person name="Labutti K."/>
            <person name="Andreopoulos B."/>
            <person name="Lipzen A."/>
            <person name="Chen C."/>
            <person name="Yanf M."/>
            <person name="Daum C."/>
            <person name="Ng V."/>
            <person name="Clum A."/>
            <person name="Steindorff A."/>
            <person name="Ohm R."/>
            <person name="Martin F."/>
            <person name="Silar P."/>
            <person name="Natvig D."/>
            <person name="Lalanne C."/>
            <person name="Gautier V."/>
            <person name="Ament-Velasquez S.L."/>
            <person name="Kruys A."/>
            <person name="Hutchinson M.I."/>
            <person name="Powell A.J."/>
            <person name="Barry K."/>
            <person name="Miller A.N."/>
            <person name="Grigoriev I.V."/>
            <person name="Debuchy R."/>
            <person name="Gladieux P."/>
            <person name="Thoren M.H."/>
            <person name="Johannesson H."/>
        </authorList>
    </citation>
    <scope>NUCLEOTIDE SEQUENCE</scope>
    <source>
        <strain evidence="3">PSN4</strain>
    </source>
</reference>
<keyword evidence="1" id="KW-0175">Coiled coil</keyword>
<dbReference type="EMBL" id="MU839827">
    <property type="protein sequence ID" value="KAK1761074.1"/>
    <property type="molecule type" value="Genomic_DNA"/>
</dbReference>
<protein>
    <submittedName>
        <fullName evidence="3">Uncharacterized protein</fullName>
    </submittedName>
</protein>
<feature type="region of interest" description="Disordered" evidence="2">
    <location>
        <begin position="1"/>
        <end position="35"/>
    </location>
</feature>
<proteinExistence type="predicted"/>
<feature type="region of interest" description="Disordered" evidence="2">
    <location>
        <begin position="142"/>
        <end position="182"/>
    </location>
</feature>
<evidence type="ECO:0000256" key="2">
    <source>
        <dbReference type="SAM" id="MobiDB-lite"/>
    </source>
</evidence>
<accession>A0AAJ0BQ39</accession>
<name>A0AAJ0BQ39_9PEZI</name>
<gene>
    <name evidence="3" type="ORF">QBC47DRAFT_397048</name>
</gene>
<keyword evidence="4" id="KW-1185">Reference proteome</keyword>
<comment type="caution">
    <text evidence="3">The sequence shown here is derived from an EMBL/GenBank/DDBJ whole genome shotgun (WGS) entry which is preliminary data.</text>
</comment>
<feature type="region of interest" description="Disordered" evidence="2">
    <location>
        <begin position="404"/>
        <end position="484"/>
    </location>
</feature>
<feature type="compositionally biased region" description="Acidic residues" evidence="2">
    <location>
        <begin position="410"/>
        <end position="425"/>
    </location>
</feature>
<dbReference type="SUPFAM" id="SSF57997">
    <property type="entry name" value="Tropomyosin"/>
    <property type="match status" value="1"/>
</dbReference>
<evidence type="ECO:0000256" key="1">
    <source>
        <dbReference type="SAM" id="Coils"/>
    </source>
</evidence>
<feature type="compositionally biased region" description="Basic and acidic residues" evidence="2">
    <location>
        <begin position="426"/>
        <end position="451"/>
    </location>
</feature>
<organism evidence="3 4">
    <name type="scientific">Echria macrotheca</name>
    <dbReference type="NCBI Taxonomy" id="438768"/>
    <lineage>
        <taxon>Eukaryota</taxon>
        <taxon>Fungi</taxon>
        <taxon>Dikarya</taxon>
        <taxon>Ascomycota</taxon>
        <taxon>Pezizomycotina</taxon>
        <taxon>Sordariomycetes</taxon>
        <taxon>Sordariomycetidae</taxon>
        <taxon>Sordariales</taxon>
        <taxon>Schizotheciaceae</taxon>
        <taxon>Echria</taxon>
    </lineage>
</organism>
<dbReference type="Proteomes" id="UP001239445">
    <property type="component" value="Unassembled WGS sequence"/>
</dbReference>
<feature type="coiled-coil region" evidence="1">
    <location>
        <begin position="264"/>
        <end position="298"/>
    </location>
</feature>
<sequence length="484" mass="52012">MASRDAPEQPTGTRPVFDIRAAGRSPSLPAPTGRPVGTMYNSFGVLVPANKPQTTKRYISTGGISVVSDEPVVTHGLPLSPAWAASPLPGPIPRRPGPTIVLTDDGIVTNALGIDNYAQNRVGTVLYHGANAQGGAFSSAYLGPTSNESEQSEKKPAAAVTGRKKKTYPDLRELGPGSPPQGVNDANIYRQASNSPFAGNFGLGGSYSALPGTSSIPGPSSQINTGFQVSDGYHQQSHVPGIQQSSLLGQFELASTVESQGSHIAVLEKQISAYEKKLADDEQKLEAFERKMASTESKLSERIAAMEANQAADVQARDKLAALEPRLAMLESKLAEREKQLSEANSYIAELNGKLADVRHAHEEDVTDLLYYKGQAEEYKSRLESQEAALQSYKDKIEQLESEKAAYLESVEDSDDESSEIEGSESDGRKMVGHEDDKDEKHGMMVAKVEKNEDEDGESSDDSLPMYTLTDEMGRPGGVRLSPK</sequence>
<dbReference type="AlphaFoldDB" id="A0AAJ0BQ39"/>
<dbReference type="Gene3D" id="1.20.5.340">
    <property type="match status" value="1"/>
</dbReference>